<dbReference type="RefSeq" id="WP_344039607.1">
    <property type="nucleotide sequence ID" value="NZ_BAAAKE010000017.1"/>
</dbReference>
<proteinExistence type="predicted"/>
<sequence length="200" mass="21523">MPNTVTTTSTTSTTSTAIPDAERADLLSALAAARSALIKTTEGLSDEQAGERPTVSALCLGGLVKHVTSVEESWLRFAAEGPRGMNFDLPDGVTWDDIMAGTAREVPQWMVDHQAEFRLRPGEALSGILARYEQVAARSEEIIASLPDLSTTYLLPDAPWQEPGTSHSVRWALVHVITETAHHAGHAKALREALDGRRSG</sequence>
<accession>A0ABV9Y2Y6</accession>
<dbReference type="Gene3D" id="1.20.120.450">
    <property type="entry name" value="dinb family like domain"/>
    <property type="match status" value="1"/>
</dbReference>
<protein>
    <submittedName>
        <fullName evidence="1">DinB family protein</fullName>
    </submittedName>
</protein>
<dbReference type="InterPro" id="IPR007061">
    <property type="entry name" value="MST-like"/>
</dbReference>
<reference evidence="2" key="1">
    <citation type="journal article" date="2019" name="Int. J. Syst. Evol. Microbiol.">
        <title>The Global Catalogue of Microorganisms (GCM) 10K type strain sequencing project: providing services to taxonomists for standard genome sequencing and annotation.</title>
        <authorList>
            <consortium name="The Broad Institute Genomics Platform"/>
            <consortium name="The Broad Institute Genome Sequencing Center for Infectious Disease"/>
            <person name="Wu L."/>
            <person name="Ma J."/>
        </authorList>
    </citation>
    <scope>NUCLEOTIDE SEQUENCE [LARGE SCALE GENOMIC DNA]</scope>
    <source>
        <strain evidence="2">KCTC 12848</strain>
    </source>
</reference>
<evidence type="ECO:0000313" key="1">
    <source>
        <dbReference type="EMBL" id="MFC5056094.1"/>
    </source>
</evidence>
<dbReference type="SUPFAM" id="SSF109854">
    <property type="entry name" value="DinB/YfiT-like putative metalloenzymes"/>
    <property type="match status" value="1"/>
</dbReference>
<evidence type="ECO:0000313" key="2">
    <source>
        <dbReference type="Proteomes" id="UP001595833"/>
    </source>
</evidence>
<name>A0ABV9Y2Y6_9PSEU</name>
<organism evidence="1 2">
    <name type="scientific">Saccharothrix xinjiangensis</name>
    <dbReference type="NCBI Taxonomy" id="204798"/>
    <lineage>
        <taxon>Bacteria</taxon>
        <taxon>Bacillati</taxon>
        <taxon>Actinomycetota</taxon>
        <taxon>Actinomycetes</taxon>
        <taxon>Pseudonocardiales</taxon>
        <taxon>Pseudonocardiaceae</taxon>
        <taxon>Saccharothrix</taxon>
    </lineage>
</organism>
<keyword evidence="2" id="KW-1185">Reference proteome</keyword>
<dbReference type="EMBL" id="JBHSJB010000018">
    <property type="protein sequence ID" value="MFC5056094.1"/>
    <property type="molecule type" value="Genomic_DNA"/>
</dbReference>
<dbReference type="InterPro" id="IPR034660">
    <property type="entry name" value="DinB/YfiT-like"/>
</dbReference>
<dbReference type="Proteomes" id="UP001595833">
    <property type="component" value="Unassembled WGS sequence"/>
</dbReference>
<comment type="caution">
    <text evidence="1">The sequence shown here is derived from an EMBL/GenBank/DDBJ whole genome shotgun (WGS) entry which is preliminary data.</text>
</comment>
<dbReference type="Pfam" id="PF04978">
    <property type="entry name" value="MST"/>
    <property type="match status" value="1"/>
</dbReference>
<gene>
    <name evidence="1" type="ORF">ACFPFM_20340</name>
</gene>